<feature type="domain" description="Aspartate/glutamate/uridylate kinase" evidence="8">
    <location>
        <begin position="1"/>
        <end position="273"/>
    </location>
</feature>
<evidence type="ECO:0000256" key="7">
    <source>
        <dbReference type="SAM" id="MobiDB-lite"/>
    </source>
</evidence>
<evidence type="ECO:0000256" key="2">
    <source>
        <dbReference type="ARBA" id="ARBA00013070"/>
    </source>
</evidence>
<feature type="region of interest" description="Disordered" evidence="7">
    <location>
        <begin position="301"/>
        <end position="322"/>
    </location>
</feature>
<dbReference type="PRINTS" id="PR01469">
    <property type="entry name" value="CARBMTKINASE"/>
</dbReference>
<dbReference type="CDD" id="cd04235">
    <property type="entry name" value="AAK_CK"/>
    <property type="match status" value="1"/>
</dbReference>
<keyword evidence="3 6" id="KW-0808">Transferase</keyword>
<dbReference type="PANTHER" id="PTHR30409:SF1">
    <property type="entry name" value="CARBAMATE KINASE-RELATED"/>
    <property type="match status" value="1"/>
</dbReference>
<dbReference type="KEGG" id="nmes:H9L09_20645"/>
<dbReference type="GO" id="GO:0005829">
    <property type="term" value="C:cytosol"/>
    <property type="evidence" value="ECO:0007669"/>
    <property type="project" value="TreeGrafter"/>
</dbReference>
<dbReference type="Pfam" id="PF00696">
    <property type="entry name" value="AA_kinase"/>
    <property type="match status" value="1"/>
</dbReference>
<sequence length="322" mass="33801">MRIVIALGGNALLQRGQRPDCDVQEANVARAVAALAPLAAHHEIVITHGNGPQVGVLALQSASDPHLTTPYPFDVLGAQTQGMIGYWLLQAMQNALPGRQVAAIINQTLVEANDPAFQSPSKFVGEVYDEAEAHRLAELRGWTVRPDGDVWRRVVGSPKPRRVVETRLIRLLLTSGAVVICAGGGGVPVIRNEQGHLEGVEAVVDKDLTTSVLAEALEADAMLVLTDVANVARHYGSPQATPILRATPAALRRESFPAGSMGPKVEAVCRFVEVTGDMAAIGRLEDAVAIIEGTAGTVVTPAGDYGGPDDLRPGRPAPSGPA</sequence>
<comment type="catalytic activity">
    <reaction evidence="5">
        <text>hydrogencarbonate + NH4(+) + ATP = carbamoyl phosphate + ADP + H2O + H(+)</text>
        <dbReference type="Rhea" id="RHEA:10152"/>
        <dbReference type="ChEBI" id="CHEBI:15377"/>
        <dbReference type="ChEBI" id="CHEBI:15378"/>
        <dbReference type="ChEBI" id="CHEBI:17544"/>
        <dbReference type="ChEBI" id="CHEBI:28938"/>
        <dbReference type="ChEBI" id="CHEBI:30616"/>
        <dbReference type="ChEBI" id="CHEBI:58228"/>
        <dbReference type="ChEBI" id="CHEBI:456216"/>
        <dbReference type="EC" id="2.7.2.2"/>
    </reaction>
</comment>
<dbReference type="Proteomes" id="UP000515947">
    <property type="component" value="Chromosome"/>
</dbReference>
<keyword evidence="10" id="KW-1185">Reference proteome</keyword>
<evidence type="ECO:0000256" key="3">
    <source>
        <dbReference type="ARBA" id="ARBA00022679"/>
    </source>
</evidence>
<protein>
    <recommendedName>
        <fullName evidence="2 6">Carbamate kinase</fullName>
    </recommendedName>
</protein>
<gene>
    <name evidence="9" type="ORF">H9L09_20645</name>
</gene>
<dbReference type="RefSeq" id="WP_187578645.1">
    <property type="nucleotide sequence ID" value="NZ_CP060713.1"/>
</dbReference>
<proteinExistence type="inferred from homology"/>
<dbReference type="PANTHER" id="PTHR30409">
    <property type="entry name" value="CARBAMATE KINASE"/>
    <property type="match status" value="1"/>
</dbReference>
<dbReference type="NCBIfam" id="NF009008">
    <property type="entry name" value="PRK12354.1"/>
    <property type="match status" value="1"/>
</dbReference>
<evidence type="ECO:0000256" key="4">
    <source>
        <dbReference type="ARBA" id="ARBA00022777"/>
    </source>
</evidence>
<dbReference type="FunFam" id="3.40.1160.10:FF:000007">
    <property type="entry name" value="Carbamate kinase"/>
    <property type="match status" value="1"/>
</dbReference>
<evidence type="ECO:0000256" key="6">
    <source>
        <dbReference type="PIRNR" id="PIRNR000723"/>
    </source>
</evidence>
<dbReference type="GO" id="GO:0019546">
    <property type="term" value="P:L-arginine deiminase pathway"/>
    <property type="evidence" value="ECO:0007669"/>
    <property type="project" value="TreeGrafter"/>
</dbReference>
<reference evidence="9 10" key="1">
    <citation type="submission" date="2020-08" db="EMBL/GenBank/DDBJ databases">
        <title>Genome sequence of Nocardioides mesophilus KACC 16243T.</title>
        <authorList>
            <person name="Hyun D.-W."/>
            <person name="Bae J.-W."/>
        </authorList>
    </citation>
    <scope>NUCLEOTIDE SEQUENCE [LARGE SCALE GENOMIC DNA]</scope>
    <source>
        <strain evidence="9 10">KACC 16243</strain>
    </source>
</reference>
<organism evidence="9 10">
    <name type="scientific">Nocardioides mesophilus</name>
    <dbReference type="NCBI Taxonomy" id="433659"/>
    <lineage>
        <taxon>Bacteria</taxon>
        <taxon>Bacillati</taxon>
        <taxon>Actinomycetota</taxon>
        <taxon>Actinomycetes</taxon>
        <taxon>Propionibacteriales</taxon>
        <taxon>Nocardioidaceae</taxon>
        <taxon>Nocardioides</taxon>
    </lineage>
</organism>
<dbReference type="InterPro" id="IPR001048">
    <property type="entry name" value="Asp/Glu/Uridylate_kinase"/>
</dbReference>
<evidence type="ECO:0000313" key="9">
    <source>
        <dbReference type="EMBL" id="QNN52803.1"/>
    </source>
</evidence>
<dbReference type="SUPFAM" id="SSF53633">
    <property type="entry name" value="Carbamate kinase-like"/>
    <property type="match status" value="1"/>
</dbReference>
<dbReference type="Gene3D" id="3.40.1160.10">
    <property type="entry name" value="Acetylglutamate kinase-like"/>
    <property type="match status" value="1"/>
</dbReference>
<accession>A0A7G9RB28</accession>
<dbReference type="AlphaFoldDB" id="A0A7G9RB28"/>
<name>A0A7G9RB28_9ACTN</name>
<evidence type="ECO:0000256" key="5">
    <source>
        <dbReference type="ARBA" id="ARBA00048467"/>
    </source>
</evidence>
<keyword evidence="4 6" id="KW-0418">Kinase</keyword>
<dbReference type="PIRSF" id="PIRSF000723">
    <property type="entry name" value="Carbamate_kin"/>
    <property type="match status" value="1"/>
</dbReference>
<evidence type="ECO:0000313" key="10">
    <source>
        <dbReference type="Proteomes" id="UP000515947"/>
    </source>
</evidence>
<dbReference type="InterPro" id="IPR036393">
    <property type="entry name" value="AceGlu_kinase-like_sf"/>
</dbReference>
<comment type="similarity">
    <text evidence="1 6">Belongs to the carbamate kinase family.</text>
</comment>
<dbReference type="InterPro" id="IPR003964">
    <property type="entry name" value="Carb_kinase"/>
</dbReference>
<dbReference type="GO" id="GO:0008804">
    <property type="term" value="F:carbamate kinase activity"/>
    <property type="evidence" value="ECO:0007669"/>
    <property type="project" value="UniProtKB-EC"/>
</dbReference>
<dbReference type="EMBL" id="CP060713">
    <property type="protein sequence ID" value="QNN52803.1"/>
    <property type="molecule type" value="Genomic_DNA"/>
</dbReference>
<evidence type="ECO:0000259" key="8">
    <source>
        <dbReference type="Pfam" id="PF00696"/>
    </source>
</evidence>
<evidence type="ECO:0000256" key="1">
    <source>
        <dbReference type="ARBA" id="ARBA00011066"/>
    </source>
</evidence>